<dbReference type="SUPFAM" id="SSF51695">
    <property type="entry name" value="PLC-like phosphodiesterases"/>
    <property type="match status" value="1"/>
</dbReference>
<organism evidence="2 3">
    <name type="scientific">Paenibacillus arenilitoris</name>
    <dbReference type="NCBI Taxonomy" id="2772299"/>
    <lineage>
        <taxon>Bacteria</taxon>
        <taxon>Bacillati</taxon>
        <taxon>Bacillota</taxon>
        <taxon>Bacilli</taxon>
        <taxon>Bacillales</taxon>
        <taxon>Paenibacillaceae</taxon>
        <taxon>Paenibacillus</taxon>
    </lineage>
</organism>
<comment type="caution">
    <text evidence="2">The sequence shown here is derived from an EMBL/GenBank/DDBJ whole genome shotgun (WGS) entry which is preliminary data.</text>
</comment>
<dbReference type="InterPro" id="IPR017946">
    <property type="entry name" value="PLC-like_Pdiesterase_TIM-brl"/>
</dbReference>
<dbReference type="GO" id="GO:0006629">
    <property type="term" value="P:lipid metabolic process"/>
    <property type="evidence" value="ECO:0007669"/>
    <property type="project" value="InterPro"/>
</dbReference>
<accession>A0A927CPK2</accession>
<dbReference type="PROSITE" id="PS51704">
    <property type="entry name" value="GP_PDE"/>
    <property type="match status" value="1"/>
</dbReference>
<name>A0A927CPK2_9BACL</name>
<dbReference type="EMBL" id="JACXIY010000037">
    <property type="protein sequence ID" value="MBD2871829.1"/>
    <property type="molecule type" value="Genomic_DNA"/>
</dbReference>
<feature type="domain" description="GP-PDE" evidence="1">
    <location>
        <begin position="6"/>
        <end position="234"/>
    </location>
</feature>
<proteinExistence type="predicted"/>
<sequence length="246" mass="27470">MDKPFPLITAHSGCMNKQDHTLESIETGIELGADVIEEDIRATKNRIPVLAHNDEFITADGSESLISQMTLAELRRIKPILTLEEMLLVIRDAGKTANLDLKDDESIEPVAALVKQYNLYEQVYLSGCGTDRAMKVQQAHPELRKLLNANAELFLQSAYSEAIEQTCRDAVAARCFGINIDYKLVRRELLDKAASLKLPVYVWTINEEDEMKRFLDLGVASITARNVQALVNLKAKATKALDGNLR</sequence>
<dbReference type="Gene3D" id="3.20.20.190">
    <property type="entry name" value="Phosphatidylinositol (PI) phosphodiesterase"/>
    <property type="match status" value="1"/>
</dbReference>
<dbReference type="Proteomes" id="UP000632125">
    <property type="component" value="Unassembled WGS sequence"/>
</dbReference>
<evidence type="ECO:0000313" key="2">
    <source>
        <dbReference type="EMBL" id="MBD2871829.1"/>
    </source>
</evidence>
<dbReference type="Pfam" id="PF03009">
    <property type="entry name" value="GDPD"/>
    <property type="match status" value="1"/>
</dbReference>
<gene>
    <name evidence="2" type="ORF">IDH41_24940</name>
</gene>
<dbReference type="RefSeq" id="WP_190865987.1">
    <property type="nucleotide sequence ID" value="NZ_JACXIY010000037.1"/>
</dbReference>
<reference evidence="2" key="1">
    <citation type="submission" date="2020-09" db="EMBL/GenBank/DDBJ databases">
        <title>A novel bacterium of genus Paenibacillus, isolated from South China Sea.</title>
        <authorList>
            <person name="Huang H."/>
            <person name="Mo K."/>
            <person name="Hu Y."/>
        </authorList>
    </citation>
    <scope>NUCLEOTIDE SEQUENCE</scope>
    <source>
        <strain evidence="2">IB182493</strain>
    </source>
</reference>
<dbReference type="CDD" id="cd08556">
    <property type="entry name" value="GDPD"/>
    <property type="match status" value="1"/>
</dbReference>
<keyword evidence="3" id="KW-1185">Reference proteome</keyword>
<dbReference type="PANTHER" id="PTHR46211">
    <property type="entry name" value="GLYCEROPHOSPHORYL DIESTER PHOSPHODIESTERASE"/>
    <property type="match status" value="1"/>
</dbReference>
<protein>
    <submittedName>
        <fullName evidence="2">Glycerophosphodiester phosphodiesterase</fullName>
    </submittedName>
</protein>
<dbReference type="AlphaFoldDB" id="A0A927CPK2"/>
<evidence type="ECO:0000313" key="3">
    <source>
        <dbReference type="Proteomes" id="UP000632125"/>
    </source>
</evidence>
<dbReference type="InterPro" id="IPR030395">
    <property type="entry name" value="GP_PDE_dom"/>
</dbReference>
<dbReference type="PANTHER" id="PTHR46211:SF1">
    <property type="entry name" value="GLYCEROPHOSPHODIESTER PHOSPHODIESTERASE, CYTOPLASMIC"/>
    <property type="match status" value="1"/>
</dbReference>
<evidence type="ECO:0000259" key="1">
    <source>
        <dbReference type="PROSITE" id="PS51704"/>
    </source>
</evidence>
<dbReference type="GO" id="GO:0008081">
    <property type="term" value="F:phosphoric diester hydrolase activity"/>
    <property type="evidence" value="ECO:0007669"/>
    <property type="project" value="InterPro"/>
</dbReference>